<evidence type="ECO:0000256" key="1">
    <source>
        <dbReference type="ARBA" id="ARBA00004651"/>
    </source>
</evidence>
<feature type="transmembrane region" description="Helical" evidence="10">
    <location>
        <begin position="142"/>
        <end position="164"/>
    </location>
</feature>
<keyword evidence="3 9" id="KW-0813">Transport</keyword>
<feature type="transmembrane region" description="Helical" evidence="10">
    <location>
        <begin position="106"/>
        <end position="130"/>
    </location>
</feature>
<reference evidence="12 13" key="1">
    <citation type="submission" date="2018-01" db="EMBL/GenBank/DDBJ databases">
        <title>Draft Genome Sequence of Komagataeibacter maltaceti LMG 1529, a Vinegar Producing Acetic Acid Bacterium Isolated from Malt Vinegar Brewery Acetifiers.</title>
        <authorList>
            <person name="Zhang Q."/>
            <person name="Hollensteiner J."/>
            <person name="Poehlein A."/>
            <person name="Daniel R."/>
        </authorList>
    </citation>
    <scope>NUCLEOTIDE SEQUENCE [LARGE SCALE GENOMIC DNA]</scope>
    <source>
        <strain evidence="12 13">LMG 1529</strain>
    </source>
</reference>
<feature type="transmembrane region" description="Helical" evidence="10">
    <location>
        <begin position="55"/>
        <end position="75"/>
    </location>
</feature>
<feature type="transmembrane region" description="Helical" evidence="10">
    <location>
        <begin position="381"/>
        <end position="407"/>
    </location>
</feature>
<dbReference type="Pfam" id="PF00083">
    <property type="entry name" value="Sugar_tr"/>
    <property type="match status" value="1"/>
</dbReference>
<dbReference type="PROSITE" id="PS50850">
    <property type="entry name" value="MFS"/>
    <property type="match status" value="1"/>
</dbReference>
<evidence type="ECO:0000256" key="6">
    <source>
        <dbReference type="ARBA" id="ARBA00022692"/>
    </source>
</evidence>
<feature type="transmembrane region" description="Helical" evidence="10">
    <location>
        <begin position="318"/>
        <end position="338"/>
    </location>
</feature>
<feature type="transmembrane region" description="Helical" evidence="10">
    <location>
        <begin position="344"/>
        <end position="369"/>
    </location>
</feature>
<feature type="transmembrane region" description="Helical" evidence="10">
    <location>
        <begin position="282"/>
        <end position="306"/>
    </location>
</feature>
<dbReference type="InterPro" id="IPR020846">
    <property type="entry name" value="MFS_dom"/>
</dbReference>
<comment type="subcellular location">
    <subcellularLocation>
        <location evidence="1">Cell membrane</location>
        <topology evidence="1">Multi-pass membrane protein</topology>
    </subcellularLocation>
</comment>
<feature type="domain" description="Major facilitator superfamily (MFS) profile" evidence="11">
    <location>
        <begin position="17"/>
        <end position="435"/>
    </location>
</feature>
<keyword evidence="5" id="KW-0762">Sugar transport</keyword>
<dbReference type="AlphaFoldDB" id="A0A2S3W4B0"/>
<feature type="transmembrane region" description="Helical" evidence="10">
    <location>
        <begin position="247"/>
        <end position="270"/>
    </location>
</feature>
<feature type="transmembrane region" description="Helical" evidence="10">
    <location>
        <begin position="82"/>
        <end position="100"/>
    </location>
</feature>
<proteinExistence type="inferred from homology"/>
<dbReference type="NCBIfam" id="TIGR00879">
    <property type="entry name" value="SP"/>
    <property type="match status" value="1"/>
</dbReference>
<keyword evidence="6 10" id="KW-0812">Transmembrane</keyword>
<feature type="transmembrane region" description="Helical" evidence="10">
    <location>
        <begin position="12"/>
        <end position="35"/>
    </location>
</feature>
<keyword evidence="7 10" id="KW-1133">Transmembrane helix</keyword>
<gene>
    <name evidence="12" type="primary">iolT</name>
    <name evidence="12" type="ORF">KMAL_06800</name>
</gene>
<dbReference type="InterPro" id="IPR036259">
    <property type="entry name" value="MFS_trans_sf"/>
</dbReference>
<dbReference type="EMBL" id="POTC01000005">
    <property type="protein sequence ID" value="POF63712.1"/>
    <property type="molecule type" value="Genomic_DNA"/>
</dbReference>
<keyword evidence="13" id="KW-1185">Reference proteome</keyword>
<evidence type="ECO:0000256" key="5">
    <source>
        <dbReference type="ARBA" id="ARBA00022597"/>
    </source>
</evidence>
<comment type="caution">
    <text evidence="12">The sequence shown here is derived from an EMBL/GenBank/DDBJ whole genome shotgun (WGS) entry which is preliminary data.</text>
</comment>
<comment type="similarity">
    <text evidence="2 9">Belongs to the major facilitator superfamily. Sugar transporter (TC 2.A.1.1) family.</text>
</comment>
<evidence type="ECO:0000256" key="2">
    <source>
        <dbReference type="ARBA" id="ARBA00010992"/>
    </source>
</evidence>
<protein>
    <submittedName>
        <fullName evidence="12">Major myo-inositol transporter IolT</fullName>
    </submittedName>
</protein>
<dbReference type="RefSeq" id="WP_110094346.1">
    <property type="nucleotide sequence ID" value="NZ_NKUE01000004.1"/>
</dbReference>
<evidence type="ECO:0000256" key="7">
    <source>
        <dbReference type="ARBA" id="ARBA00022989"/>
    </source>
</evidence>
<dbReference type="Proteomes" id="UP000237344">
    <property type="component" value="Unassembled WGS sequence"/>
</dbReference>
<dbReference type="OrthoDB" id="9784658at2"/>
<dbReference type="PANTHER" id="PTHR48020:SF12">
    <property type="entry name" value="PROTON MYO-INOSITOL COTRANSPORTER"/>
    <property type="match status" value="1"/>
</dbReference>
<evidence type="ECO:0000256" key="4">
    <source>
        <dbReference type="ARBA" id="ARBA00022475"/>
    </source>
</evidence>
<evidence type="ECO:0000259" key="11">
    <source>
        <dbReference type="PROSITE" id="PS50850"/>
    </source>
</evidence>
<dbReference type="PROSITE" id="PS00216">
    <property type="entry name" value="SUGAR_TRANSPORT_1"/>
    <property type="match status" value="1"/>
</dbReference>
<organism evidence="12 13">
    <name type="scientific">Novacetimonas maltaceti</name>
    <dbReference type="NCBI Taxonomy" id="1203393"/>
    <lineage>
        <taxon>Bacteria</taxon>
        <taxon>Pseudomonadati</taxon>
        <taxon>Pseudomonadota</taxon>
        <taxon>Alphaproteobacteria</taxon>
        <taxon>Acetobacterales</taxon>
        <taxon>Acetobacteraceae</taxon>
        <taxon>Novacetimonas</taxon>
    </lineage>
</organism>
<dbReference type="FunFam" id="1.20.1250.20:FF:000218">
    <property type="entry name" value="facilitated trehalose transporter Tret1"/>
    <property type="match status" value="1"/>
</dbReference>
<dbReference type="InterPro" id="IPR050814">
    <property type="entry name" value="Myo-inositol_Transporter"/>
</dbReference>
<dbReference type="InterPro" id="IPR005828">
    <property type="entry name" value="MFS_sugar_transport-like"/>
</dbReference>
<feature type="transmembrane region" description="Helical" evidence="10">
    <location>
        <begin position="170"/>
        <end position="189"/>
    </location>
</feature>
<dbReference type="GO" id="GO:0022857">
    <property type="term" value="F:transmembrane transporter activity"/>
    <property type="evidence" value="ECO:0007669"/>
    <property type="project" value="InterPro"/>
</dbReference>
<evidence type="ECO:0000256" key="3">
    <source>
        <dbReference type="ARBA" id="ARBA00022448"/>
    </source>
</evidence>
<dbReference type="InterPro" id="IPR005829">
    <property type="entry name" value="Sugar_transporter_CS"/>
</dbReference>
<keyword evidence="4" id="KW-1003">Cell membrane</keyword>
<evidence type="ECO:0000313" key="13">
    <source>
        <dbReference type="Proteomes" id="UP000237344"/>
    </source>
</evidence>
<evidence type="ECO:0000256" key="9">
    <source>
        <dbReference type="RuleBase" id="RU003346"/>
    </source>
</evidence>
<dbReference type="Gene3D" id="1.20.1250.20">
    <property type="entry name" value="MFS general substrate transporter like domains"/>
    <property type="match status" value="1"/>
</dbReference>
<evidence type="ECO:0000313" key="12">
    <source>
        <dbReference type="EMBL" id="POF63712.1"/>
    </source>
</evidence>
<dbReference type="PROSITE" id="PS00217">
    <property type="entry name" value="SUGAR_TRANSPORT_2"/>
    <property type="match status" value="1"/>
</dbReference>
<feature type="transmembrane region" description="Helical" evidence="10">
    <location>
        <begin position="413"/>
        <end position="431"/>
    </location>
</feature>
<sequence length="455" mass="48295">MAQDTNTASTPPIVGLIAAVAATGGLLFGYDTGIISAALLQITPDFTLDTLGQQVVTSAIVAGALGGCLIAAPLSDRLGRRYMIMFAALVFIFGTLVASFSPGISLLVFARFILGLAVGMCSQIVPVYIAEIAPREKRGQMVVLFQMAVVAGILISFIVGYFLQDRSWRLMFGLGVIPAVILYVGMSLLPRSPRWLAMKGNLEGAFEVLQRLRRDPAVARTELDSIIAMHDEQAPWSALLQPWVRPALVASVGVALFCQITGVNAVLYYAPTIFAGVGFGKSSALLTSIAIGVAMLASTTFGSWAVDAWGRRTLLLRLIPGAVVSLLVLGTMFAIGATQGINTWITAAAVVSYAIFNVGSLSVAVWLVGAEVYPLSCRSKGMSLVAATHWVADLVVSLTTLSLVQALGAAGTFWMFAALNLAAFVFVLRYVPETRGRSLEEIETSLKDGTFSQMK</sequence>
<evidence type="ECO:0000256" key="8">
    <source>
        <dbReference type="ARBA" id="ARBA00023136"/>
    </source>
</evidence>
<name>A0A2S3W4B0_9PROT</name>
<keyword evidence="8 10" id="KW-0472">Membrane</keyword>
<accession>A0A2S3W4B0</accession>
<dbReference type="GO" id="GO:0005886">
    <property type="term" value="C:plasma membrane"/>
    <property type="evidence" value="ECO:0007669"/>
    <property type="project" value="UniProtKB-SubCell"/>
</dbReference>
<dbReference type="InterPro" id="IPR003663">
    <property type="entry name" value="Sugar/inositol_transpt"/>
</dbReference>
<dbReference type="PRINTS" id="PR00171">
    <property type="entry name" value="SUGRTRNSPORT"/>
</dbReference>
<evidence type="ECO:0000256" key="10">
    <source>
        <dbReference type="SAM" id="Phobius"/>
    </source>
</evidence>
<dbReference type="PANTHER" id="PTHR48020">
    <property type="entry name" value="PROTON MYO-INOSITOL COTRANSPORTER"/>
    <property type="match status" value="1"/>
</dbReference>
<dbReference type="SUPFAM" id="SSF103473">
    <property type="entry name" value="MFS general substrate transporter"/>
    <property type="match status" value="1"/>
</dbReference>